<feature type="domain" description="Dermonecrotic toxin N-terminal" evidence="5">
    <location>
        <begin position="2"/>
        <end position="230"/>
    </location>
</feature>
<dbReference type="Pfam" id="PF20178">
    <property type="entry name" value="ToxA_N"/>
    <property type="match status" value="1"/>
</dbReference>
<evidence type="ECO:0000259" key="5">
    <source>
        <dbReference type="Pfam" id="PF20178"/>
    </source>
</evidence>
<dbReference type="InterPro" id="IPR003540">
    <property type="entry name" value="ADP-ribosyltransferase"/>
</dbReference>
<protein>
    <recommendedName>
        <fullName evidence="1">NAD(+)--protein-arginine ADP-ribosyltransferase</fullName>
        <ecNumber evidence="1">2.4.2.31</ecNumber>
    </recommendedName>
    <alternativeName>
        <fullName evidence="2">NAD(+)--arginine ADP-ribosyltransferase</fullName>
    </alternativeName>
</protein>
<evidence type="ECO:0000313" key="7">
    <source>
        <dbReference type="Proteomes" id="UP000825886"/>
    </source>
</evidence>
<comment type="catalytic activity">
    <reaction evidence="3">
        <text>L-arginyl-[protein] + NAD(+) = N(omega)-(ADP-D-ribosyl)-L-arginyl-[protein] + nicotinamide + H(+)</text>
        <dbReference type="Rhea" id="RHEA:19149"/>
        <dbReference type="Rhea" id="RHEA-COMP:10532"/>
        <dbReference type="Rhea" id="RHEA-COMP:15087"/>
        <dbReference type="ChEBI" id="CHEBI:15378"/>
        <dbReference type="ChEBI" id="CHEBI:17154"/>
        <dbReference type="ChEBI" id="CHEBI:29965"/>
        <dbReference type="ChEBI" id="CHEBI:57540"/>
        <dbReference type="ChEBI" id="CHEBI:142554"/>
        <dbReference type="EC" id="2.4.2.31"/>
    </reaction>
</comment>
<dbReference type="SUPFAM" id="SSF56399">
    <property type="entry name" value="ADP-ribosylation"/>
    <property type="match status" value="1"/>
</dbReference>
<dbReference type="PROSITE" id="PS51257">
    <property type="entry name" value="PROKAR_LIPOPROTEIN"/>
    <property type="match status" value="1"/>
</dbReference>
<dbReference type="Pfam" id="PF03496">
    <property type="entry name" value="ADPrib_exo_Tox"/>
    <property type="match status" value="1"/>
</dbReference>
<dbReference type="PROSITE" id="PS51996">
    <property type="entry name" value="TR_MART"/>
    <property type="match status" value="1"/>
</dbReference>
<dbReference type="InterPro" id="IPR046673">
    <property type="entry name" value="ToxA_N"/>
</dbReference>
<dbReference type="EC" id="2.4.2.31" evidence="1"/>
<dbReference type="RefSeq" id="WP_222160312.1">
    <property type="nucleotide sequence ID" value="NZ_CP081864.1"/>
</dbReference>
<evidence type="ECO:0000313" key="6">
    <source>
        <dbReference type="EMBL" id="QZN97278.1"/>
    </source>
</evidence>
<dbReference type="EMBL" id="CP081864">
    <property type="protein sequence ID" value="QZN97278.1"/>
    <property type="molecule type" value="Genomic_DNA"/>
</dbReference>
<sequence length="817" mass="92639">MKKNLKEKLNLDIDPDKNYFMLFNSAMSCSDCFSGWCLSGRPIEYGTLSSYLIRNFPADAQEHLVSVNSQSGIYRVAPETTNTFDRENEVKLLPSAFIQLVWDINFYQQALALYTHIFDNNGIHSKKNFIDFIINLTAQSLTHRAVSDLLSGTGLTKNNNVTASVFDINGYQSADLIMFYNNNERRVTLYLPRAANKFAEFDSIEDMQTWVLDSCHDKVHQQSITSHFSLNNRQDGIIYSGVDNWIISQCNSVNRERDKSKIGTQRTPISPSTFFTVMANRQRERFFSDLDTRVKSDAEVIRDIWETDIDAAAILPNPITPLAALAIHLEHAFDGDTSEERQQEWNKVSNDIVNLVLMITLDKVSRFNTEGYEFIDKIKYSLAEESRSAVLDKTLSFEHVNVNIPEQEMLSAAQSMTLRTHNLPELDKSLFSETKPDAQGIFHYSDPQSASDNLAICIENRFYAVRPGSFEGMYILADEQEIVFFDGGYFERKQPPLERVSYTQCRTRRAPGVPCTRLSASIQEALSKNRDKGFTKEDAMIIGRDPAHPALFINIEGKKFIGSDDRFFRIKEKENLFTIYARKRTGMLSPFRRRKVIATFQFSQVQGERYIHTPTEAIMETLGASRPAASLYNRYQERGGGQYQTNAAERRAISDYTRNVSDMINEYLELDMPEDFLGPMFAEQSSQMVANIRSLLNKLPSFHGVVYRGGELPPELRATLKPGDILLVKKFLSTSADKNIAMAHKAGKGPHQALYKIHVSHAAHAISGFTRNLHEAEVLIEDRALFRCVSIEGDNVELKEVLDATGLDEGNVKIASI</sequence>
<evidence type="ECO:0000259" key="4">
    <source>
        <dbReference type="Pfam" id="PF03496"/>
    </source>
</evidence>
<evidence type="ECO:0000256" key="3">
    <source>
        <dbReference type="ARBA" id="ARBA00047597"/>
    </source>
</evidence>
<feature type="domain" description="ADP ribosyltransferase" evidence="4">
    <location>
        <begin position="643"/>
        <end position="788"/>
    </location>
</feature>
<organism evidence="6 7">
    <name type="scientific">Symbiopectobacterium purcellii</name>
    <dbReference type="NCBI Taxonomy" id="2871826"/>
    <lineage>
        <taxon>Bacteria</taxon>
        <taxon>Pseudomonadati</taxon>
        <taxon>Pseudomonadota</taxon>
        <taxon>Gammaproteobacteria</taxon>
        <taxon>Enterobacterales</taxon>
        <taxon>Enterobacteriaceae</taxon>
    </lineage>
</organism>
<proteinExistence type="predicted"/>
<dbReference type="Proteomes" id="UP000825886">
    <property type="component" value="Chromosome"/>
</dbReference>
<reference evidence="6 7" key="1">
    <citation type="submission" date="2021-08" db="EMBL/GenBank/DDBJ databases">
        <title>Culture and genomic analysis of Symbiopectobacterium purcellii sp. nov. gen. nov., isolated from the leafhopper Empoasca decipiens.</title>
        <authorList>
            <person name="Nadal-Jimenez P."/>
            <person name="Siozios S."/>
            <person name="Halliday N."/>
            <person name="Camara M."/>
            <person name="Hurst G.D.D."/>
        </authorList>
    </citation>
    <scope>NUCLEOTIDE SEQUENCE [LARGE SCALE GENOMIC DNA]</scope>
    <source>
        <strain evidence="6 7">SyEd1</strain>
    </source>
</reference>
<evidence type="ECO:0000256" key="1">
    <source>
        <dbReference type="ARBA" id="ARBA00012031"/>
    </source>
</evidence>
<accession>A0ABX9ARC5</accession>
<name>A0ABX9ARC5_9ENTR</name>
<dbReference type="Gene3D" id="3.90.176.10">
    <property type="entry name" value="Toxin ADP-ribosyltransferase, Chain A, domain 1"/>
    <property type="match status" value="1"/>
</dbReference>
<gene>
    <name evidence="6" type="ORF">K6K13_07990</name>
</gene>
<evidence type="ECO:0000256" key="2">
    <source>
        <dbReference type="ARBA" id="ARBA00033021"/>
    </source>
</evidence>
<keyword evidence="7" id="KW-1185">Reference proteome</keyword>